<evidence type="ECO:0000256" key="2">
    <source>
        <dbReference type="SAM" id="SignalP"/>
    </source>
</evidence>
<feature type="domain" description="Pyrrolo-quinoline quinone repeat" evidence="3">
    <location>
        <begin position="159"/>
        <end position="383"/>
    </location>
</feature>
<protein>
    <submittedName>
        <fullName evidence="4">PQQ-binding-like beta-propeller repeat protein</fullName>
    </submittedName>
</protein>
<feature type="region of interest" description="Disordered" evidence="1">
    <location>
        <begin position="31"/>
        <end position="59"/>
    </location>
</feature>
<dbReference type="Gene3D" id="2.130.10.10">
    <property type="entry name" value="YVTN repeat-like/Quinoprotein amine dehydrogenase"/>
    <property type="match status" value="1"/>
</dbReference>
<evidence type="ECO:0000313" key="4">
    <source>
        <dbReference type="EMBL" id="MDT0401985.1"/>
    </source>
</evidence>
<dbReference type="PROSITE" id="PS51257">
    <property type="entry name" value="PROKAR_LIPOPROTEIN"/>
    <property type="match status" value="1"/>
</dbReference>
<evidence type="ECO:0000313" key="5">
    <source>
        <dbReference type="Proteomes" id="UP001180503"/>
    </source>
</evidence>
<comment type="caution">
    <text evidence="4">The sequence shown here is derived from an EMBL/GenBank/DDBJ whole genome shotgun (WGS) entry which is preliminary data.</text>
</comment>
<feature type="signal peptide" evidence="2">
    <location>
        <begin position="1"/>
        <end position="27"/>
    </location>
</feature>
<keyword evidence="2" id="KW-0732">Signal</keyword>
<sequence>MRRSSLRNGIVGCAVMGLTLLLGCSAAADKGADEGADKGAGNSPTSQPKPSDTTVRPRAHDPVTKFGEQEFDFPGDLSRAALDGTTAWITGSNDLTAVDLTTGKSTVVRPKGQDPQTSPLFGRPVLTDVQGRRVALVLLPVSTPGSGTFTDQDAVEMLVVDARTRKTLWSSEIADVEPGFSKAADGTVIGADDGIAIVDAGSGVQAVNLGTRKTVWKTDASADDVVAVGEGIVALTESDTWGEDRLYGLRVSDGKRAWTFGEREQNLNVTAIGPRRLLVTQGVDVAYDDGGRVVNLADGRQVAAPEYFAVPDRCLYDGESTAVCFKQEYGQRASFALDATSGKVLWELPTEDRFAPHISTAWHGIVYTETEDGPLMLDARTGKDRTGQLPDAPDLVNAYVGLFQKDEDDFEGEPPTSLRLTTG</sequence>
<evidence type="ECO:0000256" key="1">
    <source>
        <dbReference type="SAM" id="MobiDB-lite"/>
    </source>
</evidence>
<feature type="compositionally biased region" description="Polar residues" evidence="1">
    <location>
        <begin position="42"/>
        <end position="54"/>
    </location>
</feature>
<dbReference type="Pfam" id="PF13360">
    <property type="entry name" value="PQQ_2"/>
    <property type="match status" value="1"/>
</dbReference>
<name>A0ABU2QG59_9ACTN</name>
<proteinExistence type="predicted"/>
<evidence type="ECO:0000259" key="3">
    <source>
        <dbReference type="Pfam" id="PF13360"/>
    </source>
</evidence>
<feature type="chain" id="PRO_5045174627" evidence="2">
    <location>
        <begin position="28"/>
        <end position="423"/>
    </location>
</feature>
<dbReference type="EMBL" id="JAVRFB010000005">
    <property type="protein sequence ID" value="MDT0401985.1"/>
    <property type="molecule type" value="Genomic_DNA"/>
</dbReference>
<dbReference type="InterPro" id="IPR002372">
    <property type="entry name" value="PQQ_rpt_dom"/>
</dbReference>
<dbReference type="SUPFAM" id="SSF50998">
    <property type="entry name" value="Quinoprotein alcohol dehydrogenase-like"/>
    <property type="match status" value="1"/>
</dbReference>
<gene>
    <name evidence="4" type="ORF">RM528_08955</name>
</gene>
<accession>A0ABU2QG59</accession>
<dbReference type="InterPro" id="IPR011047">
    <property type="entry name" value="Quinoprotein_ADH-like_sf"/>
</dbReference>
<organism evidence="4 5">
    <name type="scientific">Streptomyces edwardsiae</name>
    <dbReference type="NCBI Taxonomy" id="3075527"/>
    <lineage>
        <taxon>Bacteria</taxon>
        <taxon>Bacillati</taxon>
        <taxon>Actinomycetota</taxon>
        <taxon>Actinomycetes</taxon>
        <taxon>Kitasatosporales</taxon>
        <taxon>Streptomycetaceae</taxon>
        <taxon>Streptomyces</taxon>
    </lineage>
</organism>
<dbReference type="Proteomes" id="UP001180503">
    <property type="component" value="Unassembled WGS sequence"/>
</dbReference>
<dbReference type="RefSeq" id="WP_311709705.1">
    <property type="nucleotide sequence ID" value="NZ_JAVRFB010000005.1"/>
</dbReference>
<dbReference type="InterPro" id="IPR015943">
    <property type="entry name" value="WD40/YVTN_repeat-like_dom_sf"/>
</dbReference>
<reference evidence="5" key="1">
    <citation type="submission" date="2023-07" db="EMBL/GenBank/DDBJ databases">
        <title>30 novel species of actinomycetes from the DSMZ collection.</title>
        <authorList>
            <person name="Nouioui I."/>
        </authorList>
    </citation>
    <scope>NUCLEOTIDE SEQUENCE [LARGE SCALE GENOMIC DNA]</scope>
    <source>
        <strain evidence="5">DSM 41635</strain>
    </source>
</reference>